<dbReference type="PRINTS" id="PR00097">
    <property type="entry name" value="ANTSNTHASEII"/>
</dbReference>
<gene>
    <name evidence="3" type="ORF">CH371_03860</name>
</gene>
<dbReference type="Proteomes" id="UP000231912">
    <property type="component" value="Unassembled WGS sequence"/>
</dbReference>
<dbReference type="GO" id="GO:0005829">
    <property type="term" value="C:cytosol"/>
    <property type="evidence" value="ECO:0007669"/>
    <property type="project" value="TreeGrafter"/>
</dbReference>
<dbReference type="FunFam" id="3.40.50.880:FF:000003">
    <property type="entry name" value="Anthranilate synthase component II"/>
    <property type="match status" value="1"/>
</dbReference>
<keyword evidence="1" id="KW-0315">Glutamine amidotransferase</keyword>
<dbReference type="PRINTS" id="PR00099">
    <property type="entry name" value="CPSGATASE"/>
</dbReference>
<dbReference type="GO" id="GO:0000162">
    <property type="term" value="P:L-tryptophan biosynthetic process"/>
    <property type="evidence" value="ECO:0007669"/>
    <property type="project" value="TreeGrafter"/>
</dbReference>
<dbReference type="InterPro" id="IPR029062">
    <property type="entry name" value="Class_I_gatase-like"/>
</dbReference>
<evidence type="ECO:0000259" key="2">
    <source>
        <dbReference type="Pfam" id="PF00117"/>
    </source>
</evidence>
<sequence length="192" mass="21231">MILLVDNYDSFTYNLYQYFSQIGNKVEVFRNDKIDLNHIKELTPKGIVLSPGPGRPEDSGVCIDILKEMTGTLPILGVCLGHQAIGLVHGGKVVNAPSIMHGKVSLIEHDGKDIYKAIPSPFLATRYHSLIIEPESLPSVLEVSSKTQDGVIMGVRHKTKPHLYGVQFHPESIMTQNGLELVRNFSRIVSEA</sequence>
<dbReference type="EC" id="4.1.3.27" evidence="3"/>
<dbReference type="PANTHER" id="PTHR43418:SF4">
    <property type="entry name" value="MULTIFUNCTIONAL TRYPTOPHAN BIOSYNTHESIS PROTEIN"/>
    <property type="match status" value="1"/>
</dbReference>
<organism evidence="3 4">
    <name type="scientific">Leptospira wolffii</name>
    <dbReference type="NCBI Taxonomy" id="409998"/>
    <lineage>
        <taxon>Bacteria</taxon>
        <taxon>Pseudomonadati</taxon>
        <taxon>Spirochaetota</taxon>
        <taxon>Spirochaetia</taxon>
        <taxon>Leptospirales</taxon>
        <taxon>Leptospiraceae</taxon>
        <taxon>Leptospira</taxon>
    </lineage>
</organism>
<dbReference type="PRINTS" id="PR00096">
    <property type="entry name" value="GATASE"/>
</dbReference>
<evidence type="ECO:0000256" key="1">
    <source>
        <dbReference type="ARBA" id="ARBA00022962"/>
    </source>
</evidence>
<dbReference type="Pfam" id="PF00117">
    <property type="entry name" value="GATase"/>
    <property type="match status" value="1"/>
</dbReference>
<dbReference type="RefSeq" id="WP_100757734.1">
    <property type="nucleotide sequence ID" value="NZ_NPDT01000001.1"/>
</dbReference>
<dbReference type="AlphaFoldDB" id="A0A2M9ZFN9"/>
<reference evidence="3 4" key="1">
    <citation type="submission" date="2017-07" db="EMBL/GenBank/DDBJ databases">
        <title>Leptospira spp. isolated from tropical soils.</title>
        <authorList>
            <person name="Thibeaux R."/>
            <person name="Iraola G."/>
            <person name="Ferres I."/>
            <person name="Bierque E."/>
            <person name="Girault D."/>
            <person name="Soupe-Gilbert M.-E."/>
            <person name="Picardeau M."/>
            <person name="Goarant C."/>
        </authorList>
    </citation>
    <scope>NUCLEOTIDE SEQUENCE [LARGE SCALE GENOMIC DNA]</scope>
    <source>
        <strain evidence="3 4">FH2-C-A2</strain>
    </source>
</reference>
<dbReference type="NCBIfam" id="TIGR00566">
    <property type="entry name" value="trpG_papA"/>
    <property type="match status" value="1"/>
</dbReference>
<dbReference type="PROSITE" id="PS51273">
    <property type="entry name" value="GATASE_TYPE_1"/>
    <property type="match status" value="1"/>
</dbReference>
<feature type="domain" description="Glutamine amidotransferase" evidence="2">
    <location>
        <begin position="3"/>
        <end position="185"/>
    </location>
</feature>
<dbReference type="SUPFAM" id="SSF52317">
    <property type="entry name" value="Class I glutamine amidotransferase-like"/>
    <property type="match status" value="1"/>
</dbReference>
<accession>A0A2M9ZFN9</accession>
<dbReference type="GO" id="GO:0004049">
    <property type="term" value="F:anthranilate synthase activity"/>
    <property type="evidence" value="ECO:0007669"/>
    <property type="project" value="UniProtKB-EC"/>
</dbReference>
<dbReference type="InterPro" id="IPR006221">
    <property type="entry name" value="TrpG/PapA_dom"/>
</dbReference>
<evidence type="ECO:0000313" key="4">
    <source>
        <dbReference type="Proteomes" id="UP000231912"/>
    </source>
</evidence>
<dbReference type="CDD" id="cd01743">
    <property type="entry name" value="GATase1_Anthranilate_Synthase"/>
    <property type="match status" value="1"/>
</dbReference>
<dbReference type="EMBL" id="NPDT01000001">
    <property type="protein sequence ID" value="PJZ67204.1"/>
    <property type="molecule type" value="Genomic_DNA"/>
</dbReference>
<evidence type="ECO:0000313" key="3">
    <source>
        <dbReference type="EMBL" id="PJZ67204.1"/>
    </source>
</evidence>
<keyword evidence="3" id="KW-0456">Lyase</keyword>
<dbReference type="InterPro" id="IPR017926">
    <property type="entry name" value="GATASE"/>
</dbReference>
<dbReference type="InterPro" id="IPR050472">
    <property type="entry name" value="Anth_synth/Amidotransfase"/>
</dbReference>
<comment type="caution">
    <text evidence="3">The sequence shown here is derived from an EMBL/GenBank/DDBJ whole genome shotgun (WGS) entry which is preliminary data.</text>
</comment>
<name>A0A2M9ZFN9_9LEPT</name>
<dbReference type="PANTHER" id="PTHR43418">
    <property type="entry name" value="MULTIFUNCTIONAL TRYPTOPHAN BIOSYNTHESIS PROTEIN-RELATED"/>
    <property type="match status" value="1"/>
</dbReference>
<protein>
    <submittedName>
        <fullName evidence="3">Anthranilate/aminodeoxychorismate synthase component II</fullName>
        <ecNumber evidence="3">4.1.3.27</ecNumber>
    </submittedName>
</protein>
<dbReference type="Gene3D" id="3.40.50.880">
    <property type="match status" value="1"/>
</dbReference>
<proteinExistence type="predicted"/>